<gene>
    <name evidence="4" type="ORF">BCF53_11260</name>
</gene>
<evidence type="ECO:0000313" key="5">
    <source>
        <dbReference type="Proteomes" id="UP000295793"/>
    </source>
</evidence>
<dbReference type="Pfam" id="PF00415">
    <property type="entry name" value="RCC1"/>
    <property type="match status" value="2"/>
</dbReference>
<dbReference type="GO" id="GO:0005085">
    <property type="term" value="F:guanyl-nucleotide exchange factor activity"/>
    <property type="evidence" value="ECO:0007669"/>
    <property type="project" value="TreeGrafter"/>
</dbReference>
<dbReference type="InterPro" id="IPR051553">
    <property type="entry name" value="Ran_GTPase-activating"/>
</dbReference>
<dbReference type="Pfam" id="PF01833">
    <property type="entry name" value="TIG"/>
    <property type="match status" value="1"/>
</dbReference>
<evidence type="ECO:0000259" key="3">
    <source>
        <dbReference type="Pfam" id="PF01833"/>
    </source>
</evidence>
<evidence type="ECO:0000313" key="4">
    <source>
        <dbReference type="EMBL" id="TCS39775.1"/>
    </source>
</evidence>
<dbReference type="PRINTS" id="PR00633">
    <property type="entry name" value="RCCNDNSATION"/>
</dbReference>
<feature type="signal peptide" evidence="2">
    <location>
        <begin position="1"/>
        <end position="18"/>
    </location>
</feature>
<dbReference type="InterPro" id="IPR014756">
    <property type="entry name" value="Ig_E-set"/>
</dbReference>
<accession>A0A4R3I4T2</accession>
<dbReference type="Pfam" id="PF13540">
    <property type="entry name" value="RCC1_2"/>
    <property type="match status" value="2"/>
</dbReference>
<dbReference type="PANTHER" id="PTHR45982:SF1">
    <property type="entry name" value="REGULATOR OF CHROMOSOME CONDENSATION"/>
    <property type="match status" value="1"/>
</dbReference>
<keyword evidence="5" id="KW-1185">Reference proteome</keyword>
<comment type="caution">
    <text evidence="4">The sequence shown here is derived from an EMBL/GenBank/DDBJ whole genome shotgun (WGS) entry which is preliminary data.</text>
</comment>
<dbReference type="InterPro" id="IPR000408">
    <property type="entry name" value="Reg_chr_condens"/>
</dbReference>
<feature type="region of interest" description="Disordered" evidence="1">
    <location>
        <begin position="22"/>
        <end position="49"/>
    </location>
</feature>
<feature type="chain" id="PRO_5021001604" evidence="2">
    <location>
        <begin position="19"/>
        <end position="475"/>
    </location>
</feature>
<dbReference type="Proteomes" id="UP000295793">
    <property type="component" value="Unassembled WGS sequence"/>
</dbReference>
<proteinExistence type="predicted"/>
<reference evidence="4 5" key="1">
    <citation type="submission" date="2019-03" db="EMBL/GenBank/DDBJ databases">
        <title>Genomic Encyclopedia of Archaeal and Bacterial Type Strains, Phase II (KMG-II): from individual species to whole genera.</title>
        <authorList>
            <person name="Goeker M."/>
        </authorList>
    </citation>
    <scope>NUCLEOTIDE SEQUENCE [LARGE SCALE GENOMIC DNA]</scope>
    <source>
        <strain evidence="4 5">DSM 15388</strain>
    </source>
</reference>
<dbReference type="GO" id="GO:0005737">
    <property type="term" value="C:cytoplasm"/>
    <property type="evidence" value="ECO:0007669"/>
    <property type="project" value="TreeGrafter"/>
</dbReference>
<sequence length="475" mass="48891">MKRVIGFLSLSALLVACGDVGTSSGSTEGVGDTGGTNEDSGETEAASPSISSISAGSFYTGKRVVISGEALAEAELIINGEPVAVLSQSNDSLSFLVPDWPAGEYSLVLENTYGSMTSAVSYIDALKVDKLVSGGYSSCAIVSDSGGSVACWGKNSNGQLGGGSYDDIQTPVFVSGLTNVIDIDVGYVHSCAVMGTGEVVCWGDNRFGQLGNGTELNSSTPVTVSSLNDAVSISVGFFHSCALKSDATVVCWGQNDKNQLGDRTLIHRDEPVAVDALSDVVSFHSDEKTNCAVKTDGSVACWGQNYQGQLGRGHNDQYDYILADVSALGDATAVDVGSSQACAIKADESVVCWGDNGDGELGAGLEASKSTVPVPVVNLDSIASVSLGANVSCALSDAKQVFCWGSNAYGQLRNETTEDEMSVPIAISSIENVESISAGAFHICALHQGGAVSCWGDNQYSQIGTDTDGDYVLAP</sequence>
<dbReference type="AlphaFoldDB" id="A0A4R3I4T2"/>
<dbReference type="InterPro" id="IPR009091">
    <property type="entry name" value="RCC1/BLIP-II"/>
</dbReference>
<feature type="domain" description="IPT/TIG" evidence="3">
    <location>
        <begin position="48"/>
        <end position="113"/>
    </location>
</feature>
<dbReference type="InterPro" id="IPR002909">
    <property type="entry name" value="IPT_dom"/>
</dbReference>
<dbReference type="PANTHER" id="PTHR45982">
    <property type="entry name" value="REGULATOR OF CHROMOSOME CONDENSATION"/>
    <property type="match status" value="1"/>
</dbReference>
<dbReference type="PROSITE" id="PS50012">
    <property type="entry name" value="RCC1_3"/>
    <property type="match status" value="5"/>
</dbReference>
<dbReference type="OrthoDB" id="238206at2"/>
<name>A0A4R3I4T2_9GAMM</name>
<evidence type="ECO:0000256" key="2">
    <source>
        <dbReference type="SAM" id="SignalP"/>
    </source>
</evidence>
<organism evidence="4 5">
    <name type="scientific">Reinekea marinisedimentorum</name>
    <dbReference type="NCBI Taxonomy" id="230495"/>
    <lineage>
        <taxon>Bacteria</taxon>
        <taxon>Pseudomonadati</taxon>
        <taxon>Pseudomonadota</taxon>
        <taxon>Gammaproteobacteria</taxon>
        <taxon>Oceanospirillales</taxon>
        <taxon>Saccharospirillaceae</taxon>
        <taxon>Reinekea</taxon>
    </lineage>
</organism>
<dbReference type="SUPFAM" id="SSF50985">
    <property type="entry name" value="RCC1/BLIP-II"/>
    <property type="match status" value="2"/>
</dbReference>
<dbReference type="PROSITE" id="PS51257">
    <property type="entry name" value="PROKAR_LIPOPROTEIN"/>
    <property type="match status" value="1"/>
</dbReference>
<protein>
    <submittedName>
        <fullName evidence="4">Alpha-tubulin suppressor-like RCC1 family protein</fullName>
    </submittedName>
</protein>
<dbReference type="Gene3D" id="2.130.10.30">
    <property type="entry name" value="Regulator of chromosome condensation 1/beta-lactamase-inhibitor protein II"/>
    <property type="match status" value="2"/>
</dbReference>
<dbReference type="SUPFAM" id="SSF81296">
    <property type="entry name" value="E set domains"/>
    <property type="match status" value="1"/>
</dbReference>
<evidence type="ECO:0000256" key="1">
    <source>
        <dbReference type="SAM" id="MobiDB-lite"/>
    </source>
</evidence>
<dbReference type="RefSeq" id="WP_132702302.1">
    <property type="nucleotide sequence ID" value="NZ_SLZR01000012.1"/>
</dbReference>
<dbReference type="EMBL" id="SLZR01000012">
    <property type="protein sequence ID" value="TCS39775.1"/>
    <property type="molecule type" value="Genomic_DNA"/>
</dbReference>
<keyword evidence="2" id="KW-0732">Signal</keyword>